<protein>
    <submittedName>
        <fullName evidence="1">Uncharacterized protein</fullName>
    </submittedName>
</protein>
<sequence>MKRSRLLAPLVLLTACGGGGPQPLNVTLVDGIGEPLQPLAAAWRVGPPPSSGSLPWNALPVAQSSWSLPLLPSARFQIAFRCPDVGGTQFYVSLDLMRNELGNNLLVRCPSAYANATANVSGAFTPALTTGIAFSARGQVSATSTSFSGLSVPLGPGKEVAVLGQDSTGTPYFGRLTSLNITGPTTVGPLSLTPTSTLSVTTPPGFFSYAGLVLASYVPLDLASWTGGTQSVPRPSPVVAGDLFQFWTCHGFSCALQRKDANDPAVAPSASLSLSVPPLSLSGNESHTSSTLPTFSNLTSGGFSPGLGFLGYALFLGEPGIRYWRHFVSPGALGSSSSYHVDVETAPGMAGVVPSPGSTVQLRATAFAGDQPLSALLAARPIPGETFPGHTLFLDRMWPVQLETALLQTTLTW</sequence>
<dbReference type="RefSeq" id="WP_119361242.1">
    <property type="nucleotide sequence ID" value="NZ_QWKZ01000153.1"/>
</dbReference>
<dbReference type="AlphaFoldDB" id="A0A399EH24"/>
<dbReference type="Proteomes" id="UP000265800">
    <property type="component" value="Unassembled WGS sequence"/>
</dbReference>
<evidence type="ECO:0000313" key="2">
    <source>
        <dbReference type="Proteomes" id="UP000265800"/>
    </source>
</evidence>
<dbReference type="EMBL" id="QWKZ01000153">
    <property type="protein sequence ID" value="RIH81552.1"/>
    <property type="molecule type" value="Genomic_DNA"/>
</dbReference>
<comment type="caution">
    <text evidence="1">The sequence shown here is derived from an EMBL/GenBank/DDBJ whole genome shotgun (WGS) entry which is preliminary data.</text>
</comment>
<gene>
    <name evidence="1" type="ORF">Mlute_02767</name>
</gene>
<name>A0A399EH24_9DEIN</name>
<proteinExistence type="predicted"/>
<keyword evidence="2" id="KW-1185">Reference proteome</keyword>
<dbReference type="PROSITE" id="PS51257">
    <property type="entry name" value="PROKAR_LIPOPROTEIN"/>
    <property type="match status" value="1"/>
</dbReference>
<evidence type="ECO:0000313" key="1">
    <source>
        <dbReference type="EMBL" id="RIH81552.1"/>
    </source>
</evidence>
<reference evidence="1 2" key="1">
    <citation type="submission" date="2018-08" db="EMBL/GenBank/DDBJ databases">
        <title>Meiothermus luteus KCTC 52599 genome sequencing project.</title>
        <authorList>
            <person name="Da Costa M.S."/>
            <person name="Albuquerque L."/>
            <person name="Raposo P."/>
            <person name="Froufe H.J.C."/>
            <person name="Barroso C.S."/>
            <person name="Egas C."/>
        </authorList>
    </citation>
    <scope>NUCLEOTIDE SEQUENCE [LARGE SCALE GENOMIC DNA]</scope>
    <source>
        <strain evidence="1 2">KCTC 52599</strain>
    </source>
</reference>
<accession>A0A399EH24</accession>
<dbReference type="OrthoDB" id="31128at2"/>
<organism evidence="1 2">
    <name type="scientific">Meiothermus luteus</name>
    <dbReference type="NCBI Taxonomy" id="2026184"/>
    <lineage>
        <taxon>Bacteria</taxon>
        <taxon>Thermotogati</taxon>
        <taxon>Deinococcota</taxon>
        <taxon>Deinococci</taxon>
        <taxon>Thermales</taxon>
        <taxon>Thermaceae</taxon>
        <taxon>Meiothermus</taxon>
    </lineage>
</organism>